<evidence type="ECO:0000256" key="2">
    <source>
        <dbReference type="ARBA" id="ARBA00012528"/>
    </source>
</evidence>
<reference evidence="7 8" key="1">
    <citation type="submission" date="2018-12" db="EMBL/GenBank/DDBJ databases">
        <title>Complete genome of Litorilituus sediminis.</title>
        <authorList>
            <person name="Liu A."/>
            <person name="Rong J."/>
        </authorList>
    </citation>
    <scope>NUCLEOTIDE SEQUENCE [LARGE SCALE GENOMIC DNA]</scope>
    <source>
        <strain evidence="7 8">JCM 17549</strain>
    </source>
</reference>
<evidence type="ECO:0000256" key="5">
    <source>
        <dbReference type="SAM" id="Phobius"/>
    </source>
</evidence>
<dbReference type="SUPFAM" id="SSF55073">
    <property type="entry name" value="Nucleotide cyclase"/>
    <property type="match status" value="1"/>
</dbReference>
<feature type="transmembrane region" description="Helical" evidence="5">
    <location>
        <begin position="413"/>
        <end position="433"/>
    </location>
</feature>
<dbReference type="InterPro" id="IPR043128">
    <property type="entry name" value="Rev_trsase/Diguanyl_cyclase"/>
</dbReference>
<dbReference type="SUPFAM" id="SSF48452">
    <property type="entry name" value="TPR-like"/>
    <property type="match status" value="2"/>
</dbReference>
<dbReference type="NCBIfam" id="TIGR00254">
    <property type="entry name" value="GGDEF"/>
    <property type="match status" value="1"/>
</dbReference>
<dbReference type="AlphaFoldDB" id="A0A4P6P4H0"/>
<dbReference type="GO" id="GO:0052621">
    <property type="term" value="F:diguanylate cyclase activity"/>
    <property type="evidence" value="ECO:0007669"/>
    <property type="project" value="UniProtKB-EC"/>
</dbReference>
<feature type="coiled-coil region" evidence="4">
    <location>
        <begin position="373"/>
        <end position="400"/>
    </location>
</feature>
<dbReference type="PANTHER" id="PTHR45138:SF9">
    <property type="entry name" value="DIGUANYLATE CYCLASE DGCM-RELATED"/>
    <property type="match status" value="1"/>
</dbReference>
<dbReference type="InterPro" id="IPR050469">
    <property type="entry name" value="Diguanylate_Cyclase"/>
</dbReference>
<dbReference type="Pfam" id="PF00990">
    <property type="entry name" value="GGDEF"/>
    <property type="match status" value="1"/>
</dbReference>
<comment type="cofactor">
    <cofactor evidence="1">
        <name>Mg(2+)</name>
        <dbReference type="ChEBI" id="CHEBI:18420"/>
    </cofactor>
</comment>
<dbReference type="PROSITE" id="PS50887">
    <property type="entry name" value="GGDEF"/>
    <property type="match status" value="1"/>
</dbReference>
<dbReference type="Gene3D" id="3.30.70.270">
    <property type="match status" value="1"/>
</dbReference>
<evidence type="ECO:0000313" key="7">
    <source>
        <dbReference type="EMBL" id="QBG35838.1"/>
    </source>
</evidence>
<dbReference type="InterPro" id="IPR019734">
    <property type="entry name" value="TPR_rpt"/>
</dbReference>
<dbReference type="Proteomes" id="UP000290244">
    <property type="component" value="Chromosome"/>
</dbReference>
<keyword evidence="8" id="KW-1185">Reference proteome</keyword>
<dbReference type="InterPro" id="IPR000160">
    <property type="entry name" value="GGDEF_dom"/>
</dbReference>
<evidence type="ECO:0000256" key="3">
    <source>
        <dbReference type="ARBA" id="ARBA00034247"/>
    </source>
</evidence>
<dbReference type="EC" id="2.7.7.65" evidence="2"/>
<gene>
    <name evidence="7" type="ORF">EMK97_08980</name>
</gene>
<dbReference type="Gene3D" id="1.25.40.10">
    <property type="entry name" value="Tetratricopeptide repeat domain"/>
    <property type="match status" value="1"/>
</dbReference>
<dbReference type="SMART" id="SM00267">
    <property type="entry name" value="GGDEF"/>
    <property type="match status" value="1"/>
</dbReference>
<dbReference type="FunFam" id="3.30.70.270:FF:000001">
    <property type="entry name" value="Diguanylate cyclase domain protein"/>
    <property type="match status" value="1"/>
</dbReference>
<evidence type="ECO:0000313" key="8">
    <source>
        <dbReference type="Proteomes" id="UP000290244"/>
    </source>
</evidence>
<evidence type="ECO:0000259" key="6">
    <source>
        <dbReference type="PROSITE" id="PS50887"/>
    </source>
</evidence>
<evidence type="ECO:0000256" key="1">
    <source>
        <dbReference type="ARBA" id="ARBA00001946"/>
    </source>
</evidence>
<organism evidence="7 8">
    <name type="scientific">Litorilituus sediminis</name>
    <dbReference type="NCBI Taxonomy" id="718192"/>
    <lineage>
        <taxon>Bacteria</taxon>
        <taxon>Pseudomonadati</taxon>
        <taxon>Pseudomonadota</taxon>
        <taxon>Gammaproteobacteria</taxon>
        <taxon>Alteromonadales</taxon>
        <taxon>Colwelliaceae</taxon>
        <taxon>Litorilituus</taxon>
    </lineage>
</organism>
<protein>
    <recommendedName>
        <fullName evidence="2">diguanylate cyclase</fullName>
        <ecNumber evidence="2">2.7.7.65</ecNumber>
    </recommendedName>
</protein>
<dbReference type="InterPro" id="IPR029787">
    <property type="entry name" value="Nucleotide_cyclase"/>
</dbReference>
<name>A0A4P6P4H0_9GAMM</name>
<dbReference type="InterPro" id="IPR011990">
    <property type="entry name" value="TPR-like_helical_dom_sf"/>
</dbReference>
<keyword evidence="5" id="KW-1133">Transmembrane helix</keyword>
<keyword evidence="5" id="KW-0812">Transmembrane</keyword>
<dbReference type="CDD" id="cd01949">
    <property type="entry name" value="GGDEF"/>
    <property type="match status" value="1"/>
</dbReference>
<keyword evidence="5" id="KW-0472">Membrane</keyword>
<dbReference type="EMBL" id="CP034759">
    <property type="protein sequence ID" value="QBG35838.1"/>
    <property type="molecule type" value="Genomic_DNA"/>
</dbReference>
<dbReference type="KEGG" id="lsd:EMK97_08980"/>
<feature type="domain" description="GGDEF" evidence="6">
    <location>
        <begin position="473"/>
        <end position="606"/>
    </location>
</feature>
<accession>A0A4P6P4H0</accession>
<sequence>MKYSLTFKNVKSISSYYVWLYCIFIIVLSIPSNINAAPVSDSPRSQIKNKDITSKQLYSMLVKADEQKHASPLLFRELLEKIFAEKDKLNTEQLHYLYLLQGYSYAYSGSYDNAEEQLSLILEASDSKILKFRASNLLIYVYSAQKKWGEGLFHVAQNIELWPEIQSNKHVQESLMITIIFYNQIQQYDLALSYTEKLARLELSPKDLCLLKQQEIDIKFHQNTMTSASEFLVDGLEICRTGNYKIAENIIHLRKSELLLNEGYANKAISVLSKQITDIRNTHYPMLISGVNNVLAEAYFELGELDNALTHATEALEINKNVTNLMQGVETYYLLYQIAKQQKKFTLALQYHERFSELDRQHLEGEKAKHLAYQLAEHQNTEQESKIALLNEKNALLTAQQALSEAEVANTRLIIAFLVVSLILIALWGGRLYKAHKRIRELAEYDALTGIFNRGHFTHVANSALKYCQNAEQDLSVIIFDLDNFKTVNDSYGHATGDWALKEATKVCKNLGRQNDIFARLGGEEFCILLPSCNIRSAALRAEECRHAIEDIITEASGHDFRITASFGVTDAKTSGFNLEKLLADADEAAYTSKHSGRNRVTVYEVETAPKQAQLDGSWSIS</sequence>
<evidence type="ECO:0000256" key="4">
    <source>
        <dbReference type="SAM" id="Coils"/>
    </source>
</evidence>
<keyword evidence="4" id="KW-0175">Coiled coil</keyword>
<proteinExistence type="predicted"/>
<dbReference type="PANTHER" id="PTHR45138">
    <property type="entry name" value="REGULATORY COMPONENTS OF SENSORY TRANSDUCTION SYSTEM"/>
    <property type="match status" value="1"/>
</dbReference>
<comment type="catalytic activity">
    <reaction evidence="3">
        <text>2 GTP = 3',3'-c-di-GMP + 2 diphosphate</text>
        <dbReference type="Rhea" id="RHEA:24898"/>
        <dbReference type="ChEBI" id="CHEBI:33019"/>
        <dbReference type="ChEBI" id="CHEBI:37565"/>
        <dbReference type="ChEBI" id="CHEBI:58805"/>
        <dbReference type="EC" id="2.7.7.65"/>
    </reaction>
</comment>
<dbReference type="OrthoDB" id="9803824at2"/>
<dbReference type="SMART" id="SM00028">
    <property type="entry name" value="TPR"/>
    <property type="match status" value="4"/>
</dbReference>